<protein>
    <recommendedName>
        <fullName evidence="4">Ankyrin repeat-containing protein</fullName>
    </recommendedName>
</protein>
<gene>
    <name evidence="1" type="ORF">HINF_LOCUS28498</name>
    <name evidence="2" type="ORF">HINF_LOCUS78869</name>
</gene>
<accession>A0AA86PLQ4</accession>
<evidence type="ECO:0008006" key="4">
    <source>
        <dbReference type="Google" id="ProtNLM"/>
    </source>
</evidence>
<dbReference type="AlphaFoldDB" id="A0AA86PLQ4"/>
<dbReference type="InterPro" id="IPR036770">
    <property type="entry name" value="Ankyrin_rpt-contain_sf"/>
</dbReference>
<evidence type="ECO:0000313" key="3">
    <source>
        <dbReference type="Proteomes" id="UP001642409"/>
    </source>
</evidence>
<dbReference type="Proteomes" id="UP001642409">
    <property type="component" value="Unassembled WGS sequence"/>
</dbReference>
<keyword evidence="3" id="KW-1185">Reference proteome</keyword>
<dbReference type="EMBL" id="CAXDID020000937">
    <property type="protein sequence ID" value="CAL6115989.1"/>
    <property type="molecule type" value="Genomic_DNA"/>
</dbReference>
<dbReference type="Gene3D" id="1.25.40.20">
    <property type="entry name" value="Ankyrin repeat-containing domain"/>
    <property type="match status" value="1"/>
</dbReference>
<evidence type="ECO:0000313" key="2">
    <source>
        <dbReference type="EMBL" id="CAL6115989.1"/>
    </source>
</evidence>
<dbReference type="SUPFAM" id="SSF48403">
    <property type="entry name" value="Ankyrin repeat"/>
    <property type="match status" value="1"/>
</dbReference>
<reference evidence="2 3" key="2">
    <citation type="submission" date="2024-07" db="EMBL/GenBank/DDBJ databases">
        <authorList>
            <person name="Akdeniz Z."/>
        </authorList>
    </citation>
    <scope>NUCLEOTIDE SEQUENCE [LARGE SCALE GENOMIC DNA]</scope>
</reference>
<organism evidence="1">
    <name type="scientific">Hexamita inflata</name>
    <dbReference type="NCBI Taxonomy" id="28002"/>
    <lineage>
        <taxon>Eukaryota</taxon>
        <taxon>Metamonada</taxon>
        <taxon>Diplomonadida</taxon>
        <taxon>Hexamitidae</taxon>
        <taxon>Hexamitinae</taxon>
        <taxon>Hexamita</taxon>
    </lineage>
</organism>
<name>A0AA86PLQ4_9EUKA</name>
<evidence type="ECO:0000313" key="1">
    <source>
        <dbReference type="EMBL" id="CAI9940853.1"/>
    </source>
</evidence>
<dbReference type="PROSITE" id="PS51257">
    <property type="entry name" value="PROKAR_LIPOPROTEIN"/>
    <property type="match status" value="1"/>
</dbReference>
<reference evidence="1" key="1">
    <citation type="submission" date="2023-06" db="EMBL/GenBank/DDBJ databases">
        <authorList>
            <person name="Kurt Z."/>
        </authorList>
    </citation>
    <scope>NUCLEOTIDE SEQUENCE</scope>
</reference>
<proteinExistence type="predicted"/>
<dbReference type="EMBL" id="CATOUU010000683">
    <property type="protein sequence ID" value="CAI9940853.1"/>
    <property type="molecule type" value="Genomic_DNA"/>
</dbReference>
<comment type="caution">
    <text evidence="1">The sequence shown here is derived from an EMBL/GenBank/DDBJ whole genome shotgun (WGS) entry which is preliminary data.</text>
</comment>
<sequence>MKAKYTKSLDSSKDDLNDYAGFTGSMYACIHDNLDVLKLIFRQEYMYKTQTYITNKLSKKILPPRSNLLHLCILFNSVSCIKYLLTQMRNDIILQSTMKITNDLSQTVLQLVCIVQNAEITTLFFNNFDQFTDEINIKNNNPIKFAIQSLNYDMCVFFLNVSELENGYEIIQKQLEKINPIQILQEQQQKSNSAQKQAEIIKLQQLFQFGKENPSPSVKNSSRYVQNEDSIIPYTQERRVVNDDRDEPLTARISRSDSYQIDSKQSRTQVQTLEESSDNYFSIKEYTKPETKLLQIEQAQVELEQIDDADTAINTSLTKLESRV</sequence>